<evidence type="ECO:0000313" key="1">
    <source>
        <dbReference type="EMBL" id="SVA60380.1"/>
    </source>
</evidence>
<name>A0A381X6Y0_9ZZZZ</name>
<dbReference type="EMBL" id="UINC01014097">
    <property type="protein sequence ID" value="SVA60380.1"/>
    <property type="molecule type" value="Genomic_DNA"/>
</dbReference>
<accession>A0A381X6Y0</accession>
<gene>
    <name evidence="1" type="ORF">METZ01_LOCUS113234</name>
</gene>
<sequence>SIRNSKLSSEIEIWASELRDEAFVEKLPYN</sequence>
<organism evidence="1">
    <name type="scientific">marine metagenome</name>
    <dbReference type="NCBI Taxonomy" id="408172"/>
    <lineage>
        <taxon>unclassified sequences</taxon>
        <taxon>metagenomes</taxon>
        <taxon>ecological metagenomes</taxon>
    </lineage>
</organism>
<reference evidence="1" key="1">
    <citation type="submission" date="2018-05" db="EMBL/GenBank/DDBJ databases">
        <authorList>
            <person name="Lanie J.A."/>
            <person name="Ng W.-L."/>
            <person name="Kazmierczak K.M."/>
            <person name="Andrzejewski T.M."/>
            <person name="Davidsen T.M."/>
            <person name="Wayne K.J."/>
            <person name="Tettelin H."/>
            <person name="Glass J.I."/>
            <person name="Rusch D."/>
            <person name="Podicherti R."/>
            <person name="Tsui H.-C.T."/>
            <person name="Winkler M.E."/>
        </authorList>
    </citation>
    <scope>NUCLEOTIDE SEQUENCE</scope>
</reference>
<proteinExistence type="predicted"/>
<feature type="non-terminal residue" evidence="1">
    <location>
        <position position="1"/>
    </location>
</feature>
<dbReference type="AlphaFoldDB" id="A0A381X6Y0"/>
<protein>
    <submittedName>
        <fullName evidence="1">Uncharacterized protein</fullName>
    </submittedName>
</protein>